<proteinExistence type="predicted"/>
<dbReference type="OrthoDB" id="9801026at2"/>
<dbReference type="Proteomes" id="UP000298021">
    <property type="component" value="Unassembled WGS sequence"/>
</dbReference>
<dbReference type="RefSeq" id="WP_135374263.1">
    <property type="nucleotide sequence ID" value="NZ_RKLY01000035.1"/>
</dbReference>
<sequence length="98" mass="11658">MKVTFKNKRMERICTQNEIAIRKFGLNMSEKIEQRISELIAFETVDQLILYSLGHCHQLKGNRKGQYAIDLVQPYRLIFMKEDSKIEIIQIIEIVDYH</sequence>
<dbReference type="AlphaFoldDB" id="A0A4Z0JFC7"/>
<dbReference type="EMBL" id="RKLY01000035">
    <property type="protein sequence ID" value="TGD21573.1"/>
    <property type="molecule type" value="Genomic_DNA"/>
</dbReference>
<evidence type="ECO:0000313" key="2">
    <source>
        <dbReference type="Proteomes" id="UP000298021"/>
    </source>
</evidence>
<dbReference type="SUPFAM" id="SSF143011">
    <property type="entry name" value="RelE-like"/>
    <property type="match status" value="1"/>
</dbReference>
<accession>A0A4Z0JFC7</accession>
<organism evidence="1 2">
    <name type="scientific">Companilactobacillus suantsaicola</name>
    <dbReference type="NCBI Taxonomy" id="2487723"/>
    <lineage>
        <taxon>Bacteria</taxon>
        <taxon>Bacillati</taxon>
        <taxon>Bacillota</taxon>
        <taxon>Bacilli</taxon>
        <taxon>Lactobacillales</taxon>
        <taxon>Lactobacillaceae</taxon>
        <taxon>Companilactobacillus</taxon>
    </lineage>
</organism>
<keyword evidence="2" id="KW-1185">Reference proteome</keyword>
<reference evidence="1 2" key="1">
    <citation type="submission" date="2018-10" db="EMBL/GenBank/DDBJ databases">
        <title>Lactobacillus sp. R7 and Lactobacillus sp. R19 isolated from fermented mustard green product of Taiwan.</title>
        <authorList>
            <person name="Lin S.-T."/>
        </authorList>
    </citation>
    <scope>NUCLEOTIDE SEQUENCE [LARGE SCALE GENOMIC DNA]</scope>
    <source>
        <strain evidence="1 2">BCRC 81127</strain>
    </source>
</reference>
<evidence type="ECO:0000313" key="1">
    <source>
        <dbReference type="EMBL" id="TGD21573.1"/>
    </source>
</evidence>
<gene>
    <name evidence="1" type="ORF">EGT49_11000</name>
</gene>
<dbReference type="Gene3D" id="3.30.2310.20">
    <property type="entry name" value="RelE-like"/>
    <property type="match status" value="1"/>
</dbReference>
<protein>
    <submittedName>
        <fullName evidence="1">Plasmid maintenance system killer protein</fullName>
    </submittedName>
</protein>
<name>A0A4Z0JFC7_9LACO</name>
<dbReference type="InterPro" id="IPR035093">
    <property type="entry name" value="RelE/ParE_toxin_dom_sf"/>
</dbReference>
<comment type="caution">
    <text evidence="1">The sequence shown here is derived from an EMBL/GenBank/DDBJ whole genome shotgun (WGS) entry which is preliminary data.</text>
</comment>